<proteinExistence type="predicted"/>
<keyword evidence="3" id="KW-1185">Reference proteome</keyword>
<sequence length="96" mass="10105">MEYGFAAATRGGFEDSRGSKAVSNNGAGRSETEAAIQGGDELNPSLWFSGLGFVKQVMGSWMWSSNGDGCRRQVVREDGGVVVQASEVLDGIMQVG</sequence>
<feature type="region of interest" description="Disordered" evidence="1">
    <location>
        <begin position="1"/>
        <end position="33"/>
    </location>
</feature>
<protein>
    <submittedName>
        <fullName evidence="2">Uncharacterized protein</fullName>
    </submittedName>
</protein>
<accession>A0A540NE30</accession>
<comment type="caution">
    <text evidence="2">The sequence shown here is derived from an EMBL/GenBank/DDBJ whole genome shotgun (WGS) entry which is preliminary data.</text>
</comment>
<evidence type="ECO:0000313" key="2">
    <source>
        <dbReference type="EMBL" id="TQE08770.1"/>
    </source>
</evidence>
<evidence type="ECO:0000313" key="3">
    <source>
        <dbReference type="Proteomes" id="UP000315295"/>
    </source>
</evidence>
<dbReference type="AlphaFoldDB" id="A0A540NE30"/>
<dbReference type="EMBL" id="VIEB01000066">
    <property type="protein sequence ID" value="TQE08770.1"/>
    <property type="molecule type" value="Genomic_DNA"/>
</dbReference>
<dbReference type="Proteomes" id="UP000315295">
    <property type="component" value="Unassembled WGS sequence"/>
</dbReference>
<reference evidence="2 3" key="1">
    <citation type="journal article" date="2019" name="G3 (Bethesda)">
        <title>Sequencing of a Wild Apple (Malus baccata) Genome Unravels the Differences Between Cultivated and Wild Apple Species Regarding Disease Resistance and Cold Tolerance.</title>
        <authorList>
            <person name="Chen X."/>
        </authorList>
    </citation>
    <scope>NUCLEOTIDE SEQUENCE [LARGE SCALE GENOMIC DNA]</scope>
    <source>
        <strain evidence="3">cv. Shandingzi</strain>
        <tissue evidence="2">Leaves</tissue>
    </source>
</reference>
<name>A0A540NE30_MALBA</name>
<gene>
    <name evidence="2" type="ORF">C1H46_005618</name>
</gene>
<evidence type="ECO:0000256" key="1">
    <source>
        <dbReference type="SAM" id="MobiDB-lite"/>
    </source>
</evidence>
<organism evidence="2 3">
    <name type="scientific">Malus baccata</name>
    <name type="common">Siberian crab apple</name>
    <name type="synonym">Pyrus baccata</name>
    <dbReference type="NCBI Taxonomy" id="106549"/>
    <lineage>
        <taxon>Eukaryota</taxon>
        <taxon>Viridiplantae</taxon>
        <taxon>Streptophyta</taxon>
        <taxon>Embryophyta</taxon>
        <taxon>Tracheophyta</taxon>
        <taxon>Spermatophyta</taxon>
        <taxon>Magnoliopsida</taxon>
        <taxon>eudicotyledons</taxon>
        <taxon>Gunneridae</taxon>
        <taxon>Pentapetalae</taxon>
        <taxon>rosids</taxon>
        <taxon>fabids</taxon>
        <taxon>Rosales</taxon>
        <taxon>Rosaceae</taxon>
        <taxon>Amygdaloideae</taxon>
        <taxon>Maleae</taxon>
        <taxon>Malus</taxon>
    </lineage>
</organism>